<protein>
    <recommendedName>
        <fullName evidence="4">Ubiquitin-like protease family profile domain-containing protein</fullName>
    </recommendedName>
</protein>
<name>A0A2H5QM46_CITUN</name>
<keyword evidence="2" id="KW-0645">Protease</keyword>
<feature type="domain" description="Ubiquitin-like protease family profile" evidence="4">
    <location>
        <begin position="1"/>
        <end position="96"/>
    </location>
</feature>
<dbReference type="InterPro" id="IPR038765">
    <property type="entry name" value="Papain-like_cys_pep_sf"/>
</dbReference>
<dbReference type="InterPro" id="IPR003653">
    <property type="entry name" value="Peptidase_C48_C"/>
</dbReference>
<comment type="similarity">
    <text evidence="1">Belongs to the peptidase C48 family.</text>
</comment>
<dbReference type="SUPFAM" id="SSF54001">
    <property type="entry name" value="Cysteine proteinases"/>
    <property type="match status" value="1"/>
</dbReference>
<dbReference type="EMBL" id="BDQV01000504">
    <property type="protein sequence ID" value="GAY65686.1"/>
    <property type="molecule type" value="Genomic_DNA"/>
</dbReference>
<dbReference type="AlphaFoldDB" id="A0A2H5QM46"/>
<gene>
    <name evidence="5" type="ORF">CUMW_243030</name>
</gene>
<comment type="caution">
    <text evidence="5">The sequence shown here is derived from an EMBL/GenBank/DDBJ whole genome shotgun (WGS) entry which is preliminary data.</text>
</comment>
<evidence type="ECO:0000256" key="2">
    <source>
        <dbReference type="ARBA" id="ARBA00022670"/>
    </source>
</evidence>
<keyword evidence="6" id="KW-1185">Reference proteome</keyword>
<proteinExistence type="inferred from homology"/>
<evidence type="ECO:0000313" key="5">
    <source>
        <dbReference type="EMBL" id="GAY65686.1"/>
    </source>
</evidence>
<dbReference type="GO" id="GO:0008234">
    <property type="term" value="F:cysteine-type peptidase activity"/>
    <property type="evidence" value="ECO:0007669"/>
    <property type="project" value="InterPro"/>
</dbReference>
<evidence type="ECO:0000259" key="4">
    <source>
        <dbReference type="PROSITE" id="PS50600"/>
    </source>
</evidence>
<sequence length="114" mass="13208">MNEHWILSVIDIFGGKISIYDPMIDLTKNSVLVRQLLPVADMIPLVLQKIAYHETHSDCAEVILKILWPIVRVRNILQQKSDGDRGAFLLWYLEVLAHGFDVNSYCQQDRVKQF</sequence>
<dbReference type="Gene3D" id="3.40.395.10">
    <property type="entry name" value="Adenoviral Proteinase, Chain A"/>
    <property type="match status" value="1"/>
</dbReference>
<accession>A0A2H5QM46</accession>
<organism evidence="5 6">
    <name type="scientific">Citrus unshiu</name>
    <name type="common">Satsuma mandarin</name>
    <name type="synonym">Citrus nobilis var. unshiu</name>
    <dbReference type="NCBI Taxonomy" id="55188"/>
    <lineage>
        <taxon>Eukaryota</taxon>
        <taxon>Viridiplantae</taxon>
        <taxon>Streptophyta</taxon>
        <taxon>Embryophyta</taxon>
        <taxon>Tracheophyta</taxon>
        <taxon>Spermatophyta</taxon>
        <taxon>Magnoliopsida</taxon>
        <taxon>eudicotyledons</taxon>
        <taxon>Gunneridae</taxon>
        <taxon>Pentapetalae</taxon>
        <taxon>rosids</taxon>
        <taxon>malvids</taxon>
        <taxon>Sapindales</taxon>
        <taxon>Rutaceae</taxon>
        <taxon>Aurantioideae</taxon>
        <taxon>Citrus</taxon>
    </lineage>
</organism>
<evidence type="ECO:0000256" key="1">
    <source>
        <dbReference type="ARBA" id="ARBA00005234"/>
    </source>
</evidence>
<reference evidence="5 6" key="1">
    <citation type="journal article" date="2017" name="Front. Genet.">
        <title>Draft sequencing of the heterozygous diploid genome of Satsuma (Citrus unshiu Marc.) using a hybrid assembly approach.</title>
        <authorList>
            <person name="Shimizu T."/>
            <person name="Tanizawa Y."/>
            <person name="Mochizuki T."/>
            <person name="Nagasaki H."/>
            <person name="Yoshioka T."/>
            <person name="Toyoda A."/>
            <person name="Fujiyama A."/>
            <person name="Kaminuma E."/>
            <person name="Nakamura Y."/>
        </authorList>
    </citation>
    <scope>NUCLEOTIDE SEQUENCE [LARGE SCALE GENOMIC DNA]</scope>
    <source>
        <strain evidence="6">cv. Miyagawa wase</strain>
    </source>
</reference>
<dbReference type="GO" id="GO:0006508">
    <property type="term" value="P:proteolysis"/>
    <property type="evidence" value="ECO:0007669"/>
    <property type="project" value="UniProtKB-KW"/>
</dbReference>
<dbReference type="Proteomes" id="UP000236630">
    <property type="component" value="Unassembled WGS sequence"/>
</dbReference>
<dbReference type="Pfam" id="PF02902">
    <property type="entry name" value="Peptidase_C48"/>
    <property type="match status" value="1"/>
</dbReference>
<keyword evidence="3" id="KW-0378">Hydrolase</keyword>
<dbReference type="PROSITE" id="PS50600">
    <property type="entry name" value="ULP_PROTEASE"/>
    <property type="match status" value="1"/>
</dbReference>
<evidence type="ECO:0000256" key="3">
    <source>
        <dbReference type="ARBA" id="ARBA00022801"/>
    </source>
</evidence>
<evidence type="ECO:0000313" key="6">
    <source>
        <dbReference type="Proteomes" id="UP000236630"/>
    </source>
</evidence>